<feature type="compositionally biased region" description="Low complexity" evidence="3">
    <location>
        <begin position="298"/>
        <end position="309"/>
    </location>
</feature>
<gene>
    <name evidence="5" type="ORF">SAMN05216298_5011</name>
</gene>
<evidence type="ECO:0000256" key="2">
    <source>
        <dbReference type="RuleBase" id="RU003679"/>
    </source>
</evidence>
<feature type="region of interest" description="Disordered" evidence="3">
    <location>
        <begin position="590"/>
        <end position="648"/>
    </location>
</feature>
<sequence length="865" mass="94085">MSARDIQVPAPPSPRRGHLPFDGGDIEVTSRWIERGGRPWIPVTGEIHYSRLPRERWSEVLGHARAGGLDSVATYVFWAAHEPEPGRFDWSGNLDLRAFIELAAAHGLDVVVRLGPWAHGEYRNGGFPDWLLARDLEPRTNDPAYLALVRTLYGETIAQLRGLAHAEGGPIIAAQVDNELYDRPEHLAALREIAEELGLRVPVWTATGWGGAQVPESILPVFGAYADGFWEETTTEWPAFAPVHFRYSAVRDDVSVGADLREALDGITELPAAEHGNSEEPGAASAHEVLDSGTTAQRTAPDSATAPAASRKEVPFVTCELGGGMHVAYHRRPLVTPDDVAAVALAKLGSGSVWQGYYMYAGGTQRTGPHGTEQESQATGYPNDVPALSYDFGAPIGEHGQIRPHHHLLRRQHLWLRADGHRLARMASHVGGGSDDPAELRWAVRSDGTSGYLFATTYQPPKRPLEPQAGVQFTVQFGDGQSVTAPSSPVDVPAGTSFVWPLRYPLTPTLELRTATAQILTRIPAPGADSDLSVTPDPVRLPGSASAPHSLPDPGSGRGLDAGPESERGVDLVVLAAVPGVPVELVLSDGSSVELPSPPGPDCFIDLDLDRDLDPDRDRDRDRDLDLDLGRDRDRDLDLGRDHDRDRDRNLDLGRDHVRLLVLDELSANRLYRLELAGCDRLVLADVPVYAEGGRLVARMDTPEADVSVLIGGRWRTWTLTEPDAGPTELAADLLPEHGLAPAPRFGGPMGRLSAPDDYSGAAVVDVALPVSGADRTLLRVEWTGDAGRAYDGDRLIGDHFWHGRPWDLDVTSLRSVRLELLPWRRATGVWVDPEVRRIEDGIAVQRVTAIGVKETRLTIEEDSR</sequence>
<reference evidence="6" key="1">
    <citation type="submission" date="2016-10" db="EMBL/GenBank/DDBJ databases">
        <authorList>
            <person name="Varghese N."/>
            <person name="Submissions S."/>
        </authorList>
    </citation>
    <scope>NUCLEOTIDE SEQUENCE [LARGE SCALE GENOMIC DNA]</scope>
    <source>
        <strain evidence="6">CGMCC 4.3147</strain>
    </source>
</reference>
<dbReference type="OrthoDB" id="9813184at2"/>
<keyword evidence="6" id="KW-1185">Reference proteome</keyword>
<protein>
    <submittedName>
        <fullName evidence="5">Glycosyl hydrolases family 35</fullName>
    </submittedName>
</protein>
<proteinExistence type="inferred from homology"/>
<dbReference type="GO" id="GO:0005975">
    <property type="term" value="P:carbohydrate metabolic process"/>
    <property type="evidence" value="ECO:0007669"/>
    <property type="project" value="InterPro"/>
</dbReference>
<organism evidence="5 6">
    <name type="scientific">Glycomyces sambucus</name>
    <dbReference type="NCBI Taxonomy" id="380244"/>
    <lineage>
        <taxon>Bacteria</taxon>
        <taxon>Bacillati</taxon>
        <taxon>Actinomycetota</taxon>
        <taxon>Actinomycetes</taxon>
        <taxon>Glycomycetales</taxon>
        <taxon>Glycomycetaceae</taxon>
        <taxon>Glycomyces</taxon>
    </lineage>
</organism>
<evidence type="ECO:0000256" key="1">
    <source>
        <dbReference type="ARBA" id="ARBA00009809"/>
    </source>
</evidence>
<feature type="domain" description="Glycoside hydrolase 35 catalytic" evidence="4">
    <location>
        <begin position="37"/>
        <end position="181"/>
    </location>
</feature>
<dbReference type="GO" id="GO:0004553">
    <property type="term" value="F:hydrolase activity, hydrolyzing O-glycosyl compounds"/>
    <property type="evidence" value="ECO:0007669"/>
    <property type="project" value="InterPro"/>
</dbReference>
<feature type="region of interest" description="Disordered" evidence="3">
    <location>
        <begin position="1"/>
        <end position="21"/>
    </location>
</feature>
<evidence type="ECO:0000256" key="3">
    <source>
        <dbReference type="SAM" id="MobiDB-lite"/>
    </source>
</evidence>
<dbReference type="STRING" id="380244.SAMN05216298_5011"/>
<dbReference type="InterPro" id="IPR001944">
    <property type="entry name" value="Glycoside_Hdrlase_35"/>
</dbReference>
<accession>A0A1G9MJC3</accession>
<dbReference type="Gene3D" id="3.20.20.80">
    <property type="entry name" value="Glycosidases"/>
    <property type="match status" value="1"/>
</dbReference>
<dbReference type="InterPro" id="IPR017853">
    <property type="entry name" value="GH"/>
</dbReference>
<evidence type="ECO:0000313" key="6">
    <source>
        <dbReference type="Proteomes" id="UP000198662"/>
    </source>
</evidence>
<dbReference type="AlphaFoldDB" id="A0A1G9MJC3"/>
<feature type="region of interest" description="Disordered" evidence="3">
    <location>
        <begin position="526"/>
        <end position="565"/>
    </location>
</feature>
<feature type="compositionally biased region" description="Basic and acidic residues" evidence="3">
    <location>
        <begin position="608"/>
        <end position="648"/>
    </location>
</feature>
<evidence type="ECO:0000259" key="4">
    <source>
        <dbReference type="Pfam" id="PF01301"/>
    </source>
</evidence>
<dbReference type="PRINTS" id="PR00742">
    <property type="entry name" value="GLHYDRLASE35"/>
</dbReference>
<feature type="region of interest" description="Disordered" evidence="3">
    <location>
        <begin position="272"/>
        <end position="309"/>
    </location>
</feature>
<name>A0A1G9MJC3_9ACTN</name>
<keyword evidence="5" id="KW-0378">Hydrolase</keyword>
<dbReference type="InterPro" id="IPR031330">
    <property type="entry name" value="Gly_Hdrlase_35_cat"/>
</dbReference>
<dbReference type="PANTHER" id="PTHR23421">
    <property type="entry name" value="BETA-GALACTOSIDASE RELATED"/>
    <property type="match status" value="1"/>
</dbReference>
<dbReference type="SUPFAM" id="SSF51445">
    <property type="entry name" value="(Trans)glycosidases"/>
    <property type="match status" value="1"/>
</dbReference>
<dbReference type="EMBL" id="FNGF01000009">
    <property type="protein sequence ID" value="SDL74309.1"/>
    <property type="molecule type" value="Genomic_DNA"/>
</dbReference>
<evidence type="ECO:0000313" key="5">
    <source>
        <dbReference type="EMBL" id="SDL74309.1"/>
    </source>
</evidence>
<dbReference type="Proteomes" id="UP000198662">
    <property type="component" value="Unassembled WGS sequence"/>
</dbReference>
<dbReference type="Pfam" id="PF01301">
    <property type="entry name" value="Glyco_hydro_35"/>
    <property type="match status" value="1"/>
</dbReference>
<comment type="similarity">
    <text evidence="1 2">Belongs to the glycosyl hydrolase 35 family.</text>
</comment>